<dbReference type="Pfam" id="PF04829">
    <property type="entry name" value="PT-VENN"/>
    <property type="match status" value="1"/>
</dbReference>
<evidence type="ECO:0000256" key="1">
    <source>
        <dbReference type="ARBA" id="ARBA00004219"/>
    </source>
</evidence>
<evidence type="ECO:0000256" key="3">
    <source>
        <dbReference type="ARBA" id="ARBA00022913"/>
    </source>
</evidence>
<accession>A0A4V7I840</accession>
<dbReference type="AlphaFoldDB" id="A0A4V7I840"/>
<gene>
    <name evidence="6" type="ORF">F542_4660</name>
</gene>
<evidence type="ECO:0000256" key="4">
    <source>
        <dbReference type="ARBA" id="ARBA00023026"/>
    </source>
</evidence>
<evidence type="ECO:0000313" key="7">
    <source>
        <dbReference type="Proteomes" id="UP000019091"/>
    </source>
</evidence>
<name>A0A4V7I840_BIBTR</name>
<reference evidence="6 7" key="1">
    <citation type="journal article" date="2014" name="Genome Announc.">
        <title>Complete Closed Genome Sequences of Three Bibersteinia trehalosi Nasopharyngeal Isolates from Cattle with Shipping Fever.</title>
        <authorList>
            <person name="Harhay G.P."/>
            <person name="McVey D.S."/>
            <person name="Koren S."/>
            <person name="Phillippy A.M."/>
            <person name="Bono J."/>
            <person name="Harhay D.M."/>
            <person name="Clawson M.L."/>
            <person name="Heaton M.P."/>
            <person name="Chitko-McKown C.G."/>
            <person name="Korlach J."/>
            <person name="Smith T.P."/>
        </authorList>
    </citation>
    <scope>NUCLEOTIDE SEQUENCE [LARGE SCALE GENOMIC DNA]</scope>
    <source>
        <strain evidence="6 7">USDA-ARS-USMARC-188</strain>
    </source>
</reference>
<dbReference type="Proteomes" id="UP000019091">
    <property type="component" value="Chromosome"/>
</dbReference>
<dbReference type="GO" id="GO:0090729">
    <property type="term" value="F:toxin activity"/>
    <property type="evidence" value="ECO:0007669"/>
    <property type="project" value="UniProtKB-KW"/>
</dbReference>
<feature type="domain" description="VENN motif-containing" evidence="5">
    <location>
        <begin position="18"/>
        <end position="73"/>
    </location>
</feature>
<evidence type="ECO:0000256" key="2">
    <source>
        <dbReference type="ARBA" id="ARBA00022656"/>
    </source>
</evidence>
<sequence length="255" mass="26641">MGELGAKVLAETVYGKQPSELNEEEKQNLLNASKALAGVASGVVSGGNGAETLANASVGMVVAENAVENNFLKQAMENSNQIVQLGLLEEGEKVKKEIEKKAAEAAVEEVVDVADKYAPHYAVVNLGVYGIDSKVAVNLRNFDVFYGGSFSPVVLPNRFGASAGASLGWFTNLENSDLKNSEKMRITGDSISRNLQGPGIGASGCYKLVCAGYGQTISVNPADKSYKNIELGVGVGGSGGSIDQGYLKGINNEDK</sequence>
<proteinExistence type="predicted"/>
<comment type="subcellular location">
    <subcellularLocation>
        <location evidence="1">Target cell</location>
        <location evidence="1">Target cell cytoplasm</location>
    </subcellularLocation>
</comment>
<evidence type="ECO:0000313" key="6">
    <source>
        <dbReference type="EMBL" id="AHG81184.1"/>
    </source>
</evidence>
<keyword evidence="2" id="KW-0800">Toxin</keyword>
<dbReference type="InterPro" id="IPR006914">
    <property type="entry name" value="VENN_dom"/>
</dbReference>
<evidence type="ECO:0000259" key="5">
    <source>
        <dbReference type="Pfam" id="PF04829"/>
    </source>
</evidence>
<keyword evidence="3" id="KW-1266">Target cell cytoplasm</keyword>
<protein>
    <recommendedName>
        <fullName evidence="5">VENN motif-containing domain-containing protein</fullName>
    </recommendedName>
</protein>
<dbReference type="EMBL" id="CP006954">
    <property type="protein sequence ID" value="AHG81184.1"/>
    <property type="molecule type" value="Genomic_DNA"/>
</dbReference>
<organism evidence="6 7">
    <name type="scientific">Bibersteinia trehalosi USDA-ARS-USMARC-188</name>
    <dbReference type="NCBI Taxonomy" id="1263829"/>
    <lineage>
        <taxon>Bacteria</taxon>
        <taxon>Pseudomonadati</taxon>
        <taxon>Pseudomonadota</taxon>
        <taxon>Gammaproteobacteria</taxon>
        <taxon>Pasteurellales</taxon>
        <taxon>Pasteurellaceae</taxon>
        <taxon>Bibersteinia</taxon>
    </lineage>
</organism>
<keyword evidence="4" id="KW-0843">Virulence</keyword>
<dbReference type="KEGG" id="btre:F542_4660"/>